<dbReference type="Proteomes" id="UP001201262">
    <property type="component" value="Unassembled WGS sequence"/>
</dbReference>
<reference evidence="1" key="1">
    <citation type="submission" date="2021-12" db="EMBL/GenBank/DDBJ databases">
        <title>Convergent genome expansion in fungi linked to evolution of root-endophyte symbiosis.</title>
        <authorList>
            <consortium name="DOE Joint Genome Institute"/>
            <person name="Ke Y.-H."/>
            <person name="Bonito G."/>
            <person name="Liao H.-L."/>
            <person name="Looney B."/>
            <person name="Rojas-Flechas A."/>
            <person name="Nash J."/>
            <person name="Hameed K."/>
            <person name="Schadt C."/>
            <person name="Martin F."/>
            <person name="Crous P.W."/>
            <person name="Miettinen O."/>
            <person name="Magnuson J.K."/>
            <person name="Labbe J."/>
            <person name="Jacobson D."/>
            <person name="Doktycz M.J."/>
            <person name="Veneault-Fourrey C."/>
            <person name="Kuo A."/>
            <person name="Mondo S."/>
            <person name="Calhoun S."/>
            <person name="Riley R."/>
            <person name="Ohm R."/>
            <person name="LaButti K."/>
            <person name="Andreopoulos B."/>
            <person name="Pangilinan J."/>
            <person name="Nolan M."/>
            <person name="Tritt A."/>
            <person name="Clum A."/>
            <person name="Lipzen A."/>
            <person name="Daum C."/>
            <person name="Barry K."/>
            <person name="Grigoriev I.V."/>
            <person name="Vilgalys R."/>
        </authorList>
    </citation>
    <scope>NUCLEOTIDE SEQUENCE</scope>
    <source>
        <strain evidence="1">PMI_201</strain>
    </source>
</reference>
<proteinExistence type="predicted"/>
<name>A0AAD4KKR6_9EURO</name>
<dbReference type="GeneID" id="70252208"/>
<dbReference type="AlphaFoldDB" id="A0AAD4KKR6"/>
<gene>
    <name evidence="1" type="ORF">BGW36DRAFT_45636</name>
</gene>
<dbReference type="EMBL" id="JAJTJA010000011">
    <property type="protein sequence ID" value="KAH8692408.1"/>
    <property type="molecule type" value="Genomic_DNA"/>
</dbReference>
<organism evidence="1 2">
    <name type="scientific">Talaromyces proteolyticus</name>
    <dbReference type="NCBI Taxonomy" id="1131652"/>
    <lineage>
        <taxon>Eukaryota</taxon>
        <taxon>Fungi</taxon>
        <taxon>Dikarya</taxon>
        <taxon>Ascomycota</taxon>
        <taxon>Pezizomycotina</taxon>
        <taxon>Eurotiomycetes</taxon>
        <taxon>Eurotiomycetidae</taxon>
        <taxon>Eurotiales</taxon>
        <taxon>Trichocomaceae</taxon>
        <taxon>Talaromyces</taxon>
        <taxon>Talaromyces sect. Bacilispori</taxon>
    </lineage>
</organism>
<dbReference type="RefSeq" id="XP_046068405.1">
    <property type="nucleotide sequence ID" value="XM_046221921.1"/>
</dbReference>
<evidence type="ECO:0000313" key="2">
    <source>
        <dbReference type="Proteomes" id="UP001201262"/>
    </source>
</evidence>
<comment type="caution">
    <text evidence="1">The sequence shown here is derived from an EMBL/GenBank/DDBJ whole genome shotgun (WGS) entry which is preliminary data.</text>
</comment>
<evidence type="ECO:0000313" key="1">
    <source>
        <dbReference type="EMBL" id="KAH8692408.1"/>
    </source>
</evidence>
<sequence>MNMLECPSIVYYTIYRSNRFYSIPASSQSEFNKITSNVINMRTKTSEGEKILISWFLKA</sequence>
<keyword evidence="2" id="KW-1185">Reference proteome</keyword>
<accession>A0AAD4KKR6</accession>
<protein>
    <submittedName>
        <fullName evidence="1">Uncharacterized protein</fullName>
    </submittedName>
</protein>